<comment type="pathway">
    <text evidence="2">Amino-acid biosynthesis; L-serine biosynthesis; L-serine from 3-phospho-D-glycerate: step 3/3.</text>
</comment>
<comment type="cofactor">
    <cofactor evidence="1">
        <name>Mg(2+)</name>
        <dbReference type="ChEBI" id="CHEBI:18420"/>
    </cofactor>
</comment>
<evidence type="ECO:0000256" key="1">
    <source>
        <dbReference type="ARBA" id="ARBA00001946"/>
    </source>
</evidence>
<dbReference type="Pfam" id="PF12710">
    <property type="entry name" value="HAD"/>
    <property type="match status" value="1"/>
</dbReference>
<keyword evidence="9" id="KW-0718">Serine biosynthesis</keyword>
<dbReference type="EMBL" id="BGZP01000009">
    <property type="protein sequence ID" value="GBR77645.1"/>
    <property type="molecule type" value="Genomic_DNA"/>
</dbReference>
<keyword evidence="8" id="KW-0460">Magnesium</keyword>
<dbReference type="EC" id="3.1.3.3" evidence="4"/>
<evidence type="ECO:0000256" key="2">
    <source>
        <dbReference type="ARBA" id="ARBA00005135"/>
    </source>
</evidence>
<proteinExistence type="inferred from homology"/>
<comment type="caution">
    <text evidence="12">The sequence shown here is derived from an EMBL/GenBank/DDBJ whole genome shotgun (WGS) entry which is preliminary data.</text>
</comment>
<keyword evidence="6" id="KW-0479">Metal-binding</keyword>
<evidence type="ECO:0000256" key="6">
    <source>
        <dbReference type="ARBA" id="ARBA00022723"/>
    </source>
</evidence>
<keyword evidence="13" id="KW-1185">Reference proteome</keyword>
<sequence>MPNIKLFIFDVDHTITDGTTIWEYMHQECSTWDNGKQYLQQFLAQEIDFDEFSRRDALSWKDRDINYLHRAQAKIKMTPGFPELIQKLHEQNIKTAIISSTVGQFAEYLADKYRIDYCYANPLGIQNNILDGTINLKVQGEAKGMFAKNLAEKLNLKKEEMAAAGDSHFDLPMFEYAEHSFILHNEKFKDQCKYFVHDFFAVIKIIGL</sequence>
<dbReference type="SUPFAM" id="SSF56784">
    <property type="entry name" value="HAD-like"/>
    <property type="match status" value="1"/>
</dbReference>
<evidence type="ECO:0000256" key="3">
    <source>
        <dbReference type="ARBA" id="ARBA00009184"/>
    </source>
</evidence>
<evidence type="ECO:0000256" key="4">
    <source>
        <dbReference type="ARBA" id="ARBA00012640"/>
    </source>
</evidence>
<evidence type="ECO:0000256" key="7">
    <source>
        <dbReference type="ARBA" id="ARBA00022801"/>
    </source>
</evidence>
<evidence type="ECO:0000313" key="12">
    <source>
        <dbReference type="EMBL" id="GBR77645.1"/>
    </source>
</evidence>
<dbReference type="AlphaFoldDB" id="A0A388TN83"/>
<comment type="similarity">
    <text evidence="3">Belongs to the HAD-like hydrolase superfamily. SerB family.</text>
</comment>
<dbReference type="InterPro" id="IPR023214">
    <property type="entry name" value="HAD_sf"/>
</dbReference>
<comment type="catalytic activity">
    <reaction evidence="11">
        <text>O-phospho-D-serine + H2O = D-serine + phosphate</text>
        <dbReference type="Rhea" id="RHEA:24873"/>
        <dbReference type="ChEBI" id="CHEBI:15377"/>
        <dbReference type="ChEBI" id="CHEBI:35247"/>
        <dbReference type="ChEBI" id="CHEBI:43474"/>
        <dbReference type="ChEBI" id="CHEBI:58680"/>
        <dbReference type="EC" id="3.1.3.3"/>
    </reaction>
</comment>
<accession>A0A388TN83</accession>
<evidence type="ECO:0000256" key="8">
    <source>
        <dbReference type="ARBA" id="ARBA00022842"/>
    </source>
</evidence>
<dbReference type="GO" id="GO:0005737">
    <property type="term" value="C:cytoplasm"/>
    <property type="evidence" value="ECO:0007669"/>
    <property type="project" value="TreeGrafter"/>
</dbReference>
<gene>
    <name evidence="12" type="primary">serB</name>
    <name evidence="12" type="ORF">RDn1_304</name>
</gene>
<dbReference type="GO" id="GO:0036424">
    <property type="term" value="F:L-phosphoserine phosphatase activity"/>
    <property type="evidence" value="ECO:0007669"/>
    <property type="project" value="TreeGrafter"/>
</dbReference>
<evidence type="ECO:0000256" key="10">
    <source>
        <dbReference type="ARBA" id="ARBA00048138"/>
    </source>
</evidence>
<dbReference type="PANTHER" id="PTHR43344">
    <property type="entry name" value="PHOSPHOSERINE PHOSPHATASE"/>
    <property type="match status" value="1"/>
</dbReference>
<dbReference type="GO" id="GO:0000287">
    <property type="term" value="F:magnesium ion binding"/>
    <property type="evidence" value="ECO:0007669"/>
    <property type="project" value="TreeGrafter"/>
</dbReference>
<dbReference type="Gene3D" id="3.40.50.1000">
    <property type="entry name" value="HAD superfamily/HAD-like"/>
    <property type="match status" value="1"/>
</dbReference>
<dbReference type="PANTHER" id="PTHR43344:SF2">
    <property type="entry name" value="PHOSPHOSERINE PHOSPHATASE"/>
    <property type="match status" value="1"/>
</dbReference>
<evidence type="ECO:0000313" key="13">
    <source>
        <dbReference type="Proteomes" id="UP000282196"/>
    </source>
</evidence>
<keyword evidence="5" id="KW-0028">Amino-acid biosynthesis</keyword>
<name>A0A388TN83_9BACT</name>
<dbReference type="InterPro" id="IPR050582">
    <property type="entry name" value="HAD-like_SerB"/>
</dbReference>
<protein>
    <recommendedName>
        <fullName evidence="4">phosphoserine phosphatase</fullName>
        <ecNumber evidence="4">3.1.3.3</ecNumber>
    </recommendedName>
</protein>
<dbReference type="Proteomes" id="UP000282196">
    <property type="component" value="Unassembled WGS sequence"/>
</dbReference>
<evidence type="ECO:0000256" key="5">
    <source>
        <dbReference type="ARBA" id="ARBA00022605"/>
    </source>
</evidence>
<organism evidence="12 13">
    <name type="scientific">Candidatus Termititenax dinenymphae</name>
    <dbReference type="NCBI Taxonomy" id="2218523"/>
    <lineage>
        <taxon>Bacteria</taxon>
        <taxon>Bacillati</taxon>
        <taxon>Candidatus Margulisiibacteriota</taxon>
        <taxon>Candidatus Termititenacia</taxon>
        <taxon>Candidatus Termititenacales</taxon>
        <taxon>Candidatus Termititenacaceae</taxon>
        <taxon>Candidatus Termititenax</taxon>
    </lineage>
</organism>
<reference evidence="12 13" key="1">
    <citation type="journal article" date="2019" name="ISME J.">
        <title>Genome analyses of uncultured TG2/ZB3 bacteria in 'Margulisbacteria' specifically attached to ectosymbiotic spirochetes of protists in the termite gut.</title>
        <authorList>
            <person name="Utami Y.D."/>
            <person name="Kuwahara H."/>
            <person name="Igai K."/>
            <person name="Murakami T."/>
            <person name="Sugaya K."/>
            <person name="Morikawa T."/>
            <person name="Nagura Y."/>
            <person name="Yuki M."/>
            <person name="Deevong P."/>
            <person name="Inoue T."/>
            <person name="Kihara K."/>
            <person name="Lo N."/>
            <person name="Yamada A."/>
            <person name="Ohkuma M."/>
            <person name="Hongoh Y."/>
        </authorList>
    </citation>
    <scope>NUCLEOTIDE SEQUENCE [LARGE SCALE GENOMIC DNA]</scope>
    <source>
        <strain evidence="12">RsDinE6-01</strain>
    </source>
</reference>
<dbReference type="InterPro" id="IPR036412">
    <property type="entry name" value="HAD-like_sf"/>
</dbReference>
<dbReference type="NCBIfam" id="TIGR01488">
    <property type="entry name" value="HAD-SF-IB"/>
    <property type="match status" value="1"/>
</dbReference>
<evidence type="ECO:0000256" key="9">
    <source>
        <dbReference type="ARBA" id="ARBA00023299"/>
    </source>
</evidence>
<keyword evidence="7" id="KW-0378">Hydrolase</keyword>
<dbReference type="GO" id="GO:0006564">
    <property type="term" value="P:L-serine biosynthetic process"/>
    <property type="evidence" value="ECO:0007669"/>
    <property type="project" value="UniProtKB-KW"/>
</dbReference>
<comment type="catalytic activity">
    <reaction evidence="10">
        <text>O-phospho-L-serine + H2O = L-serine + phosphate</text>
        <dbReference type="Rhea" id="RHEA:21208"/>
        <dbReference type="ChEBI" id="CHEBI:15377"/>
        <dbReference type="ChEBI" id="CHEBI:33384"/>
        <dbReference type="ChEBI" id="CHEBI:43474"/>
        <dbReference type="ChEBI" id="CHEBI:57524"/>
        <dbReference type="EC" id="3.1.3.3"/>
    </reaction>
</comment>
<evidence type="ECO:0000256" key="11">
    <source>
        <dbReference type="ARBA" id="ARBA00048523"/>
    </source>
</evidence>